<sequence length="720" mass="82092">MEDLNDNISLTGFDPLFIEEEDADPDKTLTEQRECNSEQAGFTLSGTQLNQSSLIKPYLQEMDDLLKSCEELTGFSFGSHFSETNPTEIVQCHRKDKVPMESNQETGISPQAYLSTSYMDTNMDGAGTEDQPAQDHAQGLEQIIKKSVVATDVSQQRKMPLTSAGNKLSNSMIEYEGHLLGMLAMLEGCMEETGMDFEPQDWATDATQEYVHISTNSNLRRGTTLPIQQEGLMKLEASPLELELCAYPHAGGNILSDMNRNELAVGSATVESRTYPVLSLDNTSGFSMERLGGQGKANTDQSVLEAHLRFARPSMTSDNTQNGPTYCEATSTGCMSSNEATLTEGEIKGIEVDNSHFPAEGTKALGMDSIYQGPSMNELSALGSQMEEWIEEVQQVQKRRKELLLEVLELRGNKDREEVEDTNKEEAETEELIDSKVAVLMSALRKEEEGRREERKKEIQCLWEERAEEERRVWKVNLERQGIHEELKKLKRRLFAIARDCAHNQFALNTQHREVDALKREEEKMKSLVLELTEESAKLRAAHQQQLLHLKAEHHAQSSSQTSNTQDQLTQCKRHSCGDIQQYLQSGLKALEDRYEPIMLALLKRREVTAESLVKSKEQNQELRTKLRPLKEEIQKLILQRTCLEEKLKLTHMQRREDVVHYKERVYTLEESSRELKTELNLQKRKTKEIEELRDSLTKRLLLYRAAIKDHNCDDEQKND</sequence>
<organism evidence="2 3">
    <name type="scientific">Labrus bergylta</name>
    <name type="common">ballan wrasse</name>
    <dbReference type="NCBI Taxonomy" id="56723"/>
    <lineage>
        <taxon>Eukaryota</taxon>
        <taxon>Metazoa</taxon>
        <taxon>Chordata</taxon>
        <taxon>Craniata</taxon>
        <taxon>Vertebrata</taxon>
        <taxon>Euteleostomi</taxon>
        <taxon>Actinopterygii</taxon>
        <taxon>Neopterygii</taxon>
        <taxon>Teleostei</taxon>
        <taxon>Neoteleostei</taxon>
        <taxon>Acanthomorphata</taxon>
        <taxon>Eupercaria</taxon>
        <taxon>Labriformes</taxon>
        <taxon>Labridae</taxon>
        <taxon>Labrus</taxon>
    </lineage>
</organism>
<dbReference type="OrthoDB" id="8842296at2759"/>
<name>A0A3Q3GJL3_9LABR</name>
<feature type="coiled-coil region" evidence="1">
    <location>
        <begin position="613"/>
        <end position="647"/>
    </location>
</feature>
<dbReference type="STRING" id="56723.ENSLBEP00000031739"/>
<dbReference type="PANTHER" id="PTHR47147">
    <property type="entry name" value="SYNCOILIN"/>
    <property type="match status" value="1"/>
</dbReference>
<reference evidence="2" key="1">
    <citation type="submission" date="2025-08" db="UniProtKB">
        <authorList>
            <consortium name="Ensembl"/>
        </authorList>
    </citation>
    <scope>IDENTIFICATION</scope>
</reference>
<evidence type="ECO:0000313" key="2">
    <source>
        <dbReference type="Ensembl" id="ENSLBEP00000031739.1"/>
    </source>
</evidence>
<accession>A0A3Q3GJL3</accession>
<dbReference type="AlphaFoldDB" id="A0A3Q3GJL3"/>
<dbReference type="InParanoid" id="A0A3Q3GJL3"/>
<dbReference type="PANTHER" id="PTHR47147:SF1">
    <property type="entry name" value="SYNCOILIN"/>
    <property type="match status" value="1"/>
</dbReference>
<keyword evidence="1" id="KW-0175">Coiled coil</keyword>
<evidence type="ECO:0000313" key="3">
    <source>
        <dbReference type="Proteomes" id="UP000261660"/>
    </source>
</evidence>
<dbReference type="Proteomes" id="UP000261660">
    <property type="component" value="Unplaced"/>
</dbReference>
<protein>
    <submittedName>
        <fullName evidence="2">Uncharacterized LOC109990892</fullName>
    </submittedName>
</protein>
<feature type="coiled-coil region" evidence="1">
    <location>
        <begin position="508"/>
        <end position="538"/>
    </location>
</feature>
<feature type="coiled-coil region" evidence="1">
    <location>
        <begin position="379"/>
        <end position="425"/>
    </location>
</feature>
<dbReference type="GO" id="GO:0005882">
    <property type="term" value="C:intermediate filament"/>
    <property type="evidence" value="ECO:0007669"/>
    <property type="project" value="InterPro"/>
</dbReference>
<keyword evidence="3" id="KW-1185">Reference proteome</keyword>
<reference evidence="2" key="2">
    <citation type="submission" date="2025-09" db="UniProtKB">
        <authorList>
            <consortium name="Ensembl"/>
        </authorList>
    </citation>
    <scope>IDENTIFICATION</scope>
</reference>
<proteinExistence type="predicted"/>
<dbReference type="Ensembl" id="ENSLBET00000033165.1">
    <property type="protein sequence ID" value="ENSLBEP00000031739.1"/>
    <property type="gene ID" value="ENSLBEG00000023953.1"/>
</dbReference>
<dbReference type="InterPro" id="IPR027702">
    <property type="entry name" value="Syncoilin"/>
</dbReference>
<evidence type="ECO:0000256" key="1">
    <source>
        <dbReference type="SAM" id="Coils"/>
    </source>
</evidence>
<dbReference type="GeneTree" id="ENSGT00390000018108"/>